<reference evidence="3" key="1">
    <citation type="journal article" date="2015" name="Nat. Genet.">
        <title>The genome and transcriptome of the zoonotic hookworm Ancylostoma ceylanicum identify infection-specific gene families.</title>
        <authorList>
            <person name="Schwarz E.M."/>
            <person name="Hu Y."/>
            <person name="Antoshechkin I."/>
            <person name="Miller M.M."/>
            <person name="Sternberg P.W."/>
            <person name="Aroian R.V."/>
        </authorList>
    </citation>
    <scope>NUCLEOTIDE SEQUENCE</scope>
    <source>
        <strain evidence="3">HY135</strain>
    </source>
</reference>
<protein>
    <submittedName>
        <fullName evidence="2">Uncharacterized protein</fullName>
    </submittedName>
</protein>
<dbReference type="Proteomes" id="UP000024635">
    <property type="component" value="Unassembled WGS sequence"/>
</dbReference>
<comment type="caution">
    <text evidence="2">The sequence shown here is derived from an EMBL/GenBank/DDBJ whole genome shotgun (WGS) entry which is preliminary data.</text>
</comment>
<feature type="region of interest" description="Disordered" evidence="1">
    <location>
        <begin position="65"/>
        <end position="92"/>
    </location>
</feature>
<evidence type="ECO:0000313" key="2">
    <source>
        <dbReference type="EMBL" id="EYC39103.1"/>
    </source>
</evidence>
<dbReference type="AlphaFoldDB" id="A0A016WJD9"/>
<keyword evidence="3" id="KW-1185">Reference proteome</keyword>
<evidence type="ECO:0000313" key="3">
    <source>
        <dbReference type="Proteomes" id="UP000024635"/>
    </source>
</evidence>
<dbReference type="EMBL" id="JARK01000275">
    <property type="protein sequence ID" value="EYC39103.1"/>
    <property type="molecule type" value="Genomic_DNA"/>
</dbReference>
<accession>A0A016WJD9</accession>
<name>A0A016WJD9_9BILA</name>
<proteinExistence type="predicted"/>
<sequence>MRVVLKLSHVMLAIANYDESARAFPPRRIRVLAFPPLLGQGGPVAWRLPLSLSKYLYRDVCTTDQGKEDERHTTGQGKANEQPAGHRDGCERTRHSLKSPLQIVVLCEWVGGVLFCSVYCTA</sequence>
<evidence type="ECO:0000256" key="1">
    <source>
        <dbReference type="SAM" id="MobiDB-lite"/>
    </source>
</evidence>
<gene>
    <name evidence="2" type="primary">Acey_s0675.g1420</name>
    <name evidence="2" type="ORF">Y032_0675g1420</name>
</gene>
<organism evidence="2 3">
    <name type="scientific">Ancylostoma ceylanicum</name>
    <dbReference type="NCBI Taxonomy" id="53326"/>
    <lineage>
        <taxon>Eukaryota</taxon>
        <taxon>Metazoa</taxon>
        <taxon>Ecdysozoa</taxon>
        <taxon>Nematoda</taxon>
        <taxon>Chromadorea</taxon>
        <taxon>Rhabditida</taxon>
        <taxon>Rhabditina</taxon>
        <taxon>Rhabditomorpha</taxon>
        <taxon>Strongyloidea</taxon>
        <taxon>Ancylostomatidae</taxon>
        <taxon>Ancylostomatinae</taxon>
        <taxon>Ancylostoma</taxon>
    </lineage>
</organism>